<evidence type="ECO:0000313" key="2">
    <source>
        <dbReference type="Proteomes" id="UP000037510"/>
    </source>
</evidence>
<dbReference type="AlphaFoldDB" id="A0A0L7LTG2"/>
<dbReference type="STRING" id="104452.A0A0L7LTG2"/>
<evidence type="ECO:0000313" key="1">
    <source>
        <dbReference type="EMBL" id="KOB78750.1"/>
    </source>
</evidence>
<comment type="caution">
    <text evidence="1">The sequence shown here is derived from an EMBL/GenBank/DDBJ whole genome shotgun (WGS) entry which is preliminary data.</text>
</comment>
<protein>
    <submittedName>
        <fullName evidence="1">Putative transposon Ty3-I Gag-Pol polyprotein</fullName>
    </submittedName>
</protein>
<keyword evidence="2" id="KW-1185">Reference proteome</keyword>
<name>A0A0L7LTG2_OPEBR</name>
<dbReference type="EMBL" id="JTDY01000117">
    <property type="protein sequence ID" value="KOB78750.1"/>
    <property type="molecule type" value="Genomic_DNA"/>
</dbReference>
<organism evidence="1 2">
    <name type="scientific">Operophtera brumata</name>
    <name type="common">Winter moth</name>
    <name type="synonym">Phalaena brumata</name>
    <dbReference type="NCBI Taxonomy" id="104452"/>
    <lineage>
        <taxon>Eukaryota</taxon>
        <taxon>Metazoa</taxon>
        <taxon>Ecdysozoa</taxon>
        <taxon>Arthropoda</taxon>
        <taxon>Hexapoda</taxon>
        <taxon>Insecta</taxon>
        <taxon>Pterygota</taxon>
        <taxon>Neoptera</taxon>
        <taxon>Endopterygota</taxon>
        <taxon>Lepidoptera</taxon>
        <taxon>Glossata</taxon>
        <taxon>Ditrysia</taxon>
        <taxon>Geometroidea</taxon>
        <taxon>Geometridae</taxon>
        <taxon>Larentiinae</taxon>
        <taxon>Operophtera</taxon>
    </lineage>
</organism>
<sequence>MTQQGSPITLSELLDEHAKRDQDEEILERVKVLAQEHLPDGWTQWVVTTATKEEVFGESIESSVLNKLVYALLTVGLARTLPFRNRRTQPEEEECFFFNFSNPRAPTDCFECVFSPSWKAPALDPYSDWQDEGSAKVFEFLPATKEASPLVSEPSVHAVGWNQIVGYKDVENHLYVASVFSAFKFVCARRSETIDFRLRIFETRNEFLNGALHGIPPSPTHRFGEMQSSLVRDDGGGSAVFISSNKKVAANAFRKPAPPTGIKARNPTWRSRLSAQHSSNFRSSSRIPAVKPSSNFDLRKGVWIGDYLLSGKWSKEQAVWRINRKELSTVYVALKECQSVVACQSIMFKSNNWAVVSYLRNQGGSRRDQKYPITIAESLGLTIHPFYLPGYYNYIVDCLSKGKILPDWHVLDEVTTTIFLNWGIPQIDMFETSRSKVVPAYAIEAWDSQAAFINAFNQTWRYNLAWIFRPPPLIPRVLQEPIS</sequence>
<dbReference type="Proteomes" id="UP000037510">
    <property type="component" value="Unassembled WGS sequence"/>
</dbReference>
<proteinExistence type="predicted"/>
<accession>A0A0L7LTG2</accession>
<gene>
    <name evidence="1" type="ORF">OBRU01_01780</name>
</gene>
<reference evidence="1 2" key="1">
    <citation type="journal article" date="2015" name="Genome Biol. Evol.">
        <title>The genome of winter moth (Operophtera brumata) provides a genomic perspective on sexual dimorphism and phenology.</title>
        <authorList>
            <person name="Derks M.F."/>
            <person name="Smit S."/>
            <person name="Salis L."/>
            <person name="Schijlen E."/>
            <person name="Bossers A."/>
            <person name="Mateman C."/>
            <person name="Pijl A.S."/>
            <person name="de Ridder D."/>
            <person name="Groenen M.A."/>
            <person name="Visser M.E."/>
            <person name="Megens H.J."/>
        </authorList>
    </citation>
    <scope>NUCLEOTIDE SEQUENCE [LARGE SCALE GENOMIC DNA]</scope>
    <source>
        <strain evidence="1">WM2013NL</strain>
        <tissue evidence="1">Head and thorax</tissue>
    </source>
</reference>